<dbReference type="GO" id="GO:0003676">
    <property type="term" value="F:nucleic acid binding"/>
    <property type="evidence" value="ECO:0007669"/>
    <property type="project" value="InterPro"/>
</dbReference>
<dbReference type="EMBL" id="CDMK01000001">
    <property type="protein sequence ID" value="CRI33713.1"/>
    <property type="molecule type" value="Genomic_DNA"/>
</dbReference>
<dbReference type="InterPro" id="IPR029063">
    <property type="entry name" value="SAM-dependent_MTases_sf"/>
</dbReference>
<dbReference type="RefSeq" id="WP_053825341.1">
    <property type="nucleotide sequence ID" value="NZ_AP026684.1"/>
</dbReference>
<protein>
    <submittedName>
        <fullName evidence="1">Putative type II DNA modification enzyme (Methyltransferase)</fullName>
    </submittedName>
</protein>
<accession>A0A0K2Y4K0</accession>
<gene>
    <name evidence="1" type="ORF">HHE01_13990</name>
</gene>
<proteinExistence type="predicted"/>
<dbReference type="GO" id="GO:0008168">
    <property type="term" value="F:methyltransferase activity"/>
    <property type="evidence" value="ECO:0007669"/>
    <property type="project" value="UniProtKB-KW"/>
</dbReference>
<dbReference type="SUPFAM" id="SSF53335">
    <property type="entry name" value="S-adenosyl-L-methionine-dependent methyltransferases"/>
    <property type="match status" value="1"/>
</dbReference>
<dbReference type="GeneID" id="76196390"/>
<evidence type="ECO:0000313" key="2">
    <source>
        <dbReference type="Proteomes" id="UP000046090"/>
    </source>
</evidence>
<reference evidence="2" key="1">
    <citation type="submission" date="2014-12" db="EMBL/GenBank/DDBJ databases">
        <authorList>
            <person name="Smet A."/>
        </authorList>
    </citation>
    <scope>NUCLEOTIDE SEQUENCE [LARGE SCALE GENOMIC DNA]</scope>
</reference>
<keyword evidence="2" id="KW-1185">Reference proteome</keyword>
<dbReference type="Gene3D" id="3.40.50.150">
    <property type="entry name" value="Vaccinia Virus protein VP39"/>
    <property type="match status" value="1"/>
</dbReference>
<dbReference type="InterPro" id="IPR002052">
    <property type="entry name" value="DNA_methylase_N6_adenine_CS"/>
</dbReference>
<dbReference type="AlphaFoldDB" id="A0A0K2Y4K0"/>
<keyword evidence="1" id="KW-0489">Methyltransferase</keyword>
<name>A0A0K2Y4K0_HELHE</name>
<organism evidence="1 2">
    <name type="scientific">Helicobacter heilmannii</name>
    <dbReference type="NCBI Taxonomy" id="35817"/>
    <lineage>
        <taxon>Bacteria</taxon>
        <taxon>Pseudomonadati</taxon>
        <taxon>Campylobacterota</taxon>
        <taxon>Epsilonproteobacteria</taxon>
        <taxon>Campylobacterales</taxon>
        <taxon>Helicobacteraceae</taxon>
        <taxon>Helicobacter</taxon>
    </lineage>
</organism>
<sequence length="309" mass="35336">MSLRYANGGVMKANAKNHLDAYYTKPTIAKELFNTTKKIIAQYENLDKYTWLEPSVGEGCFYDLLPESKIGIDINPTKEGVICANFLEWALPQKPLIVIGNPPFGHRGVLALEFIKHAKSAEFVAFILPMFFASLGKGSVRYRVQDLHLLHEQPLPKNSFYLANGKEKDISCVFQIWSKNHQNPRNEFNWYRHKQGEPFSHLLKVITVSLAKNRKCGKEWIFHKKANFYLSSTFFKQTAVVPEFSQVNYKSGVAIIYHENAPKDKLDKLFLNANWCQYSSLATNGCRHIGKSHIYQLLKDGGFSENDHA</sequence>
<dbReference type="GO" id="GO:0032259">
    <property type="term" value="P:methylation"/>
    <property type="evidence" value="ECO:0007669"/>
    <property type="project" value="UniProtKB-KW"/>
</dbReference>
<dbReference type="PROSITE" id="PS00092">
    <property type="entry name" value="N6_MTASE"/>
    <property type="match status" value="1"/>
</dbReference>
<keyword evidence="1" id="KW-0808">Transferase</keyword>
<dbReference type="Proteomes" id="UP000046090">
    <property type="component" value="Unassembled WGS sequence"/>
</dbReference>
<evidence type="ECO:0000313" key="1">
    <source>
        <dbReference type="EMBL" id="CRI33713.1"/>
    </source>
</evidence>